<organism evidence="1 2">
    <name type="scientific">Dokdonia ponticola</name>
    <dbReference type="NCBI Taxonomy" id="2041041"/>
    <lineage>
        <taxon>Bacteria</taxon>
        <taxon>Pseudomonadati</taxon>
        <taxon>Bacteroidota</taxon>
        <taxon>Flavobacteriia</taxon>
        <taxon>Flavobacteriales</taxon>
        <taxon>Flavobacteriaceae</taxon>
        <taxon>Dokdonia</taxon>
    </lineage>
</organism>
<dbReference type="InterPro" id="IPR018641">
    <property type="entry name" value="Trfase_1_rSAM/seldom-assoc"/>
</dbReference>
<reference evidence="2" key="1">
    <citation type="journal article" date="2019" name="Int. J. Syst. Evol. Microbiol.">
        <title>The Global Catalogue of Microorganisms (GCM) 10K type strain sequencing project: providing services to taxonomists for standard genome sequencing and annotation.</title>
        <authorList>
            <consortium name="The Broad Institute Genomics Platform"/>
            <consortium name="The Broad Institute Genome Sequencing Center for Infectious Disease"/>
            <person name="Wu L."/>
            <person name="Ma J."/>
        </authorList>
    </citation>
    <scope>NUCLEOTIDE SEQUENCE [LARGE SCALE GENOMIC DNA]</scope>
    <source>
        <strain evidence="2">YJ-61-S</strain>
    </source>
</reference>
<protein>
    <submittedName>
        <fullName evidence="1">TIGR04282 family arsenosugar biosynthesis glycosyltransferase</fullName>
    </submittedName>
</protein>
<dbReference type="InterPro" id="IPR029044">
    <property type="entry name" value="Nucleotide-diphossugar_trans"/>
</dbReference>
<dbReference type="EMBL" id="JBHSFV010000007">
    <property type="protein sequence ID" value="MFC4634761.1"/>
    <property type="molecule type" value="Genomic_DNA"/>
</dbReference>
<keyword evidence="2" id="KW-1185">Reference proteome</keyword>
<dbReference type="PANTHER" id="PTHR36529:SF1">
    <property type="entry name" value="GLYCOSYLTRANSFERASE"/>
    <property type="match status" value="1"/>
</dbReference>
<gene>
    <name evidence="1" type="ORF">ACFO3O_12635</name>
</gene>
<proteinExistence type="predicted"/>
<evidence type="ECO:0000313" key="1">
    <source>
        <dbReference type="EMBL" id="MFC4634761.1"/>
    </source>
</evidence>
<accession>A0ABV9HZ34</accession>
<dbReference type="Proteomes" id="UP001596043">
    <property type="component" value="Unassembled WGS sequence"/>
</dbReference>
<evidence type="ECO:0000313" key="2">
    <source>
        <dbReference type="Proteomes" id="UP001596043"/>
    </source>
</evidence>
<dbReference type="Pfam" id="PF09837">
    <property type="entry name" value="DUF2064"/>
    <property type="match status" value="1"/>
</dbReference>
<comment type="caution">
    <text evidence="1">The sequence shown here is derived from an EMBL/GenBank/DDBJ whole genome shotgun (WGS) entry which is preliminary data.</text>
</comment>
<dbReference type="Gene3D" id="3.90.550.10">
    <property type="entry name" value="Spore Coat Polysaccharide Biosynthesis Protein SpsA, Chain A"/>
    <property type="match status" value="1"/>
</dbReference>
<dbReference type="RefSeq" id="WP_379979332.1">
    <property type="nucleotide sequence ID" value="NZ_JBHSFV010000007.1"/>
</dbReference>
<dbReference type="NCBIfam" id="TIGR04282">
    <property type="entry name" value="glyco_like_cofC"/>
    <property type="match status" value="1"/>
</dbReference>
<name>A0ABV9HZ34_9FLAO</name>
<sequence length="206" mass="23516">MAIENRDNLLLIFTRNPELGKVKTRLAQGIGEANALTIYKILLQHTHDVVVKVSGKKRIGYSVKVRENDIWESSLFEKFQQEGEDLGQRMEHAFSEAFSDGYKKVVIIGSDLYDLQPQHLEQAFEALSTNDIVIGPAKDGGYYLLGMRLLIPEVFKNKSWGSDTVLEKTLEDVRPYSLQVLEELNDIDFAEDLEPYPEFTKYLVTN</sequence>
<dbReference type="PANTHER" id="PTHR36529">
    <property type="entry name" value="SLL1095 PROTEIN"/>
    <property type="match status" value="1"/>
</dbReference>
<dbReference type="SUPFAM" id="SSF53448">
    <property type="entry name" value="Nucleotide-diphospho-sugar transferases"/>
    <property type="match status" value="1"/>
</dbReference>